<sequence>MIRRTMTALAVAACMTLAPHIGAAATPQLVPSLATASNPETLLLDAREAPRGIMIAHLHIPARPGNFTLVYPKWIPGEHGPTGPIGDLDMLSVRVNGQKVPWRRDLVNMYAFHIAVPAGASAVDVTFREILNSPGDMMGTSKLAIVNWNRDLLYQNDTNNRDVIVRSSVILPAGWHYGSSMPVASRSGQQINFKPVTLAFLVDTPLDMGQYVRKIVLWQHGTAKQVLDAFADHPEDLDFSSKLIKEYKRMTPQALALYGARHWYVYHSLLTLSNKIGFQGIEHHQSSDDRAPEDFMTNPMEQLAAGDLLTHEFSHSWNGKYRRPFDLYQPNFQIPERTELLWVYEGMNQYLGDLLSFRMGIRKTSQYPEYLASIYASMANEPGRDYRPIIDLTTSAPYLYQSYGDYTSLRRTAGDFYTEGELLWLDVDSIIRQKSHGTKSLDTFLHLYAGPPNTGPITKLYNREQIEALLNKVVPYNWHAFFQKYVYSVAVQPPDALARTGFKLVYTAKPNTFIQANEVLRHYVDAWYSLGVRLAMNGGIGDVRRGSPAWTAMLSPHETIVAIDGRAFSGKVLTRALVRAEKDKKPISLLVKSDGYFNTVNVNYTGGPRYPHLVPIKGVPNMLAKIMARKN</sequence>
<accession>E6PIJ8</accession>
<dbReference type="AlphaFoldDB" id="E6PIJ8"/>
<dbReference type="PIRSF" id="PIRSF016493">
    <property type="entry name" value="Glycyl_aminpptds"/>
    <property type="match status" value="1"/>
</dbReference>
<gene>
    <name evidence="3" type="ORF">CARN1_0768</name>
</gene>
<dbReference type="Gene3D" id="2.30.42.10">
    <property type="match status" value="1"/>
</dbReference>
<proteinExistence type="predicted"/>
<dbReference type="Pfam" id="PF17899">
    <property type="entry name" value="Peptidase_M61_N"/>
    <property type="match status" value="1"/>
</dbReference>
<dbReference type="Pfam" id="PF05299">
    <property type="entry name" value="Peptidase_M61"/>
    <property type="match status" value="1"/>
</dbReference>
<dbReference type="InterPro" id="IPR036034">
    <property type="entry name" value="PDZ_sf"/>
</dbReference>
<protein>
    <submittedName>
        <fullName evidence="3">Peptidase M61 domain protein</fullName>
    </submittedName>
</protein>
<dbReference type="InterPro" id="IPR040756">
    <property type="entry name" value="Peptidase_M61_N"/>
</dbReference>
<feature type="domain" description="Peptidase M61 catalytic" evidence="1">
    <location>
        <begin position="307"/>
        <end position="423"/>
    </location>
</feature>
<comment type="caution">
    <text evidence="3">The sequence shown here is derived from an EMBL/GenBank/DDBJ whole genome shotgun (WGS) entry which is preliminary data.</text>
</comment>
<dbReference type="Gene3D" id="2.60.40.3650">
    <property type="match status" value="1"/>
</dbReference>
<dbReference type="SUPFAM" id="SSF50156">
    <property type="entry name" value="PDZ domain-like"/>
    <property type="match status" value="1"/>
</dbReference>
<feature type="domain" description="Peptidase M61 N-terminal" evidence="2">
    <location>
        <begin position="44"/>
        <end position="209"/>
    </location>
</feature>
<dbReference type="InterPro" id="IPR007963">
    <property type="entry name" value="Peptidase_M61_catalytic"/>
</dbReference>
<reference evidence="3" key="1">
    <citation type="submission" date="2009-10" db="EMBL/GenBank/DDBJ databases">
        <title>Diversity of trophic interactions inside an arsenic-rich microbial ecosystem.</title>
        <authorList>
            <person name="Bertin P.N."/>
            <person name="Heinrich-Salmeron A."/>
            <person name="Pelletier E."/>
            <person name="Goulhen-Chollet F."/>
            <person name="Arsene-Ploetze F."/>
            <person name="Gallien S."/>
            <person name="Calteau A."/>
            <person name="Vallenet D."/>
            <person name="Casiot C."/>
            <person name="Chane-Woon-Ming B."/>
            <person name="Giloteaux L."/>
            <person name="Barakat M."/>
            <person name="Bonnefoy V."/>
            <person name="Bruneel O."/>
            <person name="Chandler M."/>
            <person name="Cleiss J."/>
            <person name="Duran R."/>
            <person name="Elbaz-Poulichet F."/>
            <person name="Fonknechten N."/>
            <person name="Lauga B."/>
            <person name="Mornico D."/>
            <person name="Ortet P."/>
            <person name="Schaeffer C."/>
            <person name="Siguier P."/>
            <person name="Alexander Thil Smith A."/>
            <person name="Van Dorsselaer A."/>
            <person name="Weissenbach J."/>
            <person name="Medigue C."/>
            <person name="Le Paslier D."/>
        </authorList>
    </citation>
    <scope>NUCLEOTIDE SEQUENCE</scope>
</reference>
<dbReference type="InterPro" id="IPR024191">
    <property type="entry name" value="Peptidase_M61"/>
</dbReference>
<dbReference type="EMBL" id="CABL01000019">
    <property type="protein sequence ID" value="CBH76288.1"/>
    <property type="molecule type" value="Genomic_DNA"/>
</dbReference>
<dbReference type="InterPro" id="IPR027268">
    <property type="entry name" value="Peptidase_M4/M1_CTD_sf"/>
</dbReference>
<evidence type="ECO:0000259" key="2">
    <source>
        <dbReference type="Pfam" id="PF17899"/>
    </source>
</evidence>
<name>E6PIJ8_9ZZZZ</name>
<evidence type="ECO:0000313" key="3">
    <source>
        <dbReference type="EMBL" id="CBH76288.1"/>
    </source>
</evidence>
<organism evidence="3">
    <name type="scientific">mine drainage metagenome</name>
    <dbReference type="NCBI Taxonomy" id="410659"/>
    <lineage>
        <taxon>unclassified sequences</taxon>
        <taxon>metagenomes</taxon>
        <taxon>ecological metagenomes</taxon>
    </lineage>
</organism>
<dbReference type="Gene3D" id="1.10.390.10">
    <property type="entry name" value="Neutral Protease Domain 2"/>
    <property type="match status" value="1"/>
</dbReference>
<evidence type="ECO:0000259" key="1">
    <source>
        <dbReference type="Pfam" id="PF05299"/>
    </source>
</evidence>